<evidence type="ECO:0008006" key="4">
    <source>
        <dbReference type="Google" id="ProtNLM"/>
    </source>
</evidence>
<proteinExistence type="predicted"/>
<keyword evidence="1" id="KW-0812">Transmembrane</keyword>
<organism evidence="2 3">
    <name type="scientific">Pseudomonas putida</name>
    <name type="common">Arthrobacter siderocapsulatus</name>
    <dbReference type="NCBI Taxonomy" id="303"/>
    <lineage>
        <taxon>Bacteria</taxon>
        <taxon>Pseudomonadati</taxon>
        <taxon>Pseudomonadota</taxon>
        <taxon>Gammaproteobacteria</taxon>
        <taxon>Pseudomonadales</taxon>
        <taxon>Pseudomonadaceae</taxon>
        <taxon>Pseudomonas</taxon>
    </lineage>
</organism>
<evidence type="ECO:0000313" key="2">
    <source>
        <dbReference type="EMBL" id="KAF0253409.1"/>
    </source>
</evidence>
<reference evidence="2 3" key="1">
    <citation type="submission" date="2019-12" db="EMBL/GenBank/DDBJ databases">
        <authorList>
            <person name="Woiski C."/>
        </authorList>
    </citation>
    <scope>NUCLEOTIDE SEQUENCE [LARGE SCALE GENOMIC DNA]</scope>
    <source>
        <strain evidence="2 3">BOE100</strain>
    </source>
</reference>
<name>A0A7V8EET2_PSEPU</name>
<evidence type="ECO:0000313" key="3">
    <source>
        <dbReference type="Proteomes" id="UP000442695"/>
    </source>
</evidence>
<keyword evidence="1" id="KW-0472">Membrane</keyword>
<feature type="transmembrane region" description="Helical" evidence="1">
    <location>
        <begin position="31"/>
        <end position="52"/>
    </location>
</feature>
<evidence type="ECO:0000256" key="1">
    <source>
        <dbReference type="SAM" id="Phobius"/>
    </source>
</evidence>
<feature type="transmembrane region" description="Helical" evidence="1">
    <location>
        <begin position="232"/>
        <end position="254"/>
    </location>
</feature>
<gene>
    <name evidence="2" type="ORF">GN299_18415</name>
</gene>
<dbReference type="RefSeq" id="WP_156859345.1">
    <property type="nucleotide sequence ID" value="NZ_WOWR01000026.1"/>
</dbReference>
<dbReference type="Proteomes" id="UP000442695">
    <property type="component" value="Unassembled WGS sequence"/>
</dbReference>
<comment type="caution">
    <text evidence="2">The sequence shown here is derived from an EMBL/GenBank/DDBJ whole genome shotgun (WGS) entry which is preliminary data.</text>
</comment>
<feature type="transmembrane region" description="Helical" evidence="1">
    <location>
        <begin position="93"/>
        <end position="113"/>
    </location>
</feature>
<protein>
    <recommendedName>
        <fullName evidence="4">Transmembrane protein</fullName>
    </recommendedName>
</protein>
<dbReference type="AlphaFoldDB" id="A0A7V8EET2"/>
<feature type="transmembrane region" description="Helical" evidence="1">
    <location>
        <begin position="6"/>
        <end position="24"/>
    </location>
</feature>
<keyword evidence="1" id="KW-1133">Transmembrane helix</keyword>
<accession>A0A7V8EET2</accession>
<dbReference type="EMBL" id="WOWR01000026">
    <property type="protein sequence ID" value="KAF0253409.1"/>
    <property type="molecule type" value="Genomic_DNA"/>
</dbReference>
<feature type="transmembrane region" description="Helical" evidence="1">
    <location>
        <begin position="64"/>
        <end position="84"/>
    </location>
</feature>
<sequence length="267" mass="29709">MIPFSELDHILIFFSVFLCIALIFKPTLNARVALGALVCACVFILLDGHFWLGEFFLPKGRNPQLATVVLMIITTATLSTMVVFKRWRTLDRIMVTGASASVLLTFALFHYVLVQQVLPAWAKDAAWGNSYVLPVPMSGFEETCLAAGLGCWDERQIAAGELPDAFAQQVDGLYRFYKEHRPDGEVGHGFGLFNDLGQDGVSVVLYHQKGSDIRVIADSKTGQRIHAKVRELFYLLASVAHGIWLSGALSLIAFHRIRFARRAHRAD</sequence>